<evidence type="ECO:0000256" key="1">
    <source>
        <dbReference type="ARBA" id="ARBA00004123"/>
    </source>
</evidence>
<protein>
    <submittedName>
        <fullName evidence="9">Chromatin modification-related protein EAF7</fullName>
    </submittedName>
</protein>
<feature type="compositionally biased region" description="Polar residues" evidence="8">
    <location>
        <begin position="298"/>
        <end position="310"/>
    </location>
</feature>
<evidence type="ECO:0000256" key="8">
    <source>
        <dbReference type="SAM" id="MobiDB-lite"/>
    </source>
</evidence>
<evidence type="ECO:0000256" key="6">
    <source>
        <dbReference type="ARBA" id="ARBA00023242"/>
    </source>
</evidence>
<feature type="compositionally biased region" description="Acidic residues" evidence="8">
    <location>
        <begin position="357"/>
        <end position="374"/>
    </location>
</feature>
<proteinExistence type="inferred from homology"/>
<keyword evidence="6" id="KW-0539">Nucleus</keyword>
<evidence type="ECO:0000256" key="3">
    <source>
        <dbReference type="ARBA" id="ARBA00022853"/>
    </source>
</evidence>
<dbReference type="GO" id="GO:0035267">
    <property type="term" value="C:NuA4 histone acetyltransferase complex"/>
    <property type="evidence" value="ECO:0007669"/>
    <property type="project" value="TreeGrafter"/>
</dbReference>
<evidence type="ECO:0000256" key="4">
    <source>
        <dbReference type="ARBA" id="ARBA00023015"/>
    </source>
</evidence>
<dbReference type="InterPro" id="IPR012423">
    <property type="entry name" value="Eaf7/MRGBP"/>
</dbReference>
<dbReference type="Proteomes" id="UP000756132">
    <property type="component" value="Chromosome 2"/>
</dbReference>
<feature type="compositionally biased region" description="Polar residues" evidence="8">
    <location>
        <begin position="89"/>
        <end position="99"/>
    </location>
</feature>
<evidence type="ECO:0000256" key="7">
    <source>
        <dbReference type="ARBA" id="ARBA00025178"/>
    </source>
</evidence>
<keyword evidence="5" id="KW-0804">Transcription</keyword>
<feature type="region of interest" description="Disordered" evidence="8">
    <location>
        <begin position="87"/>
        <end position="144"/>
    </location>
</feature>
<feature type="compositionally biased region" description="Basic residues" evidence="8">
    <location>
        <begin position="383"/>
        <end position="407"/>
    </location>
</feature>
<accession>A0A9Q8LAJ3</accession>
<feature type="region of interest" description="Disordered" evidence="8">
    <location>
        <begin position="285"/>
        <end position="407"/>
    </location>
</feature>
<dbReference type="GO" id="GO:0006357">
    <property type="term" value="P:regulation of transcription by RNA polymerase II"/>
    <property type="evidence" value="ECO:0007669"/>
    <property type="project" value="TreeGrafter"/>
</dbReference>
<evidence type="ECO:0000256" key="2">
    <source>
        <dbReference type="ARBA" id="ARBA00007117"/>
    </source>
</evidence>
<dbReference type="RefSeq" id="XP_047758306.1">
    <property type="nucleotide sequence ID" value="XM_047901886.1"/>
</dbReference>
<organism evidence="9 10">
    <name type="scientific">Passalora fulva</name>
    <name type="common">Tomato leaf mold</name>
    <name type="synonym">Cladosporium fulvum</name>
    <dbReference type="NCBI Taxonomy" id="5499"/>
    <lineage>
        <taxon>Eukaryota</taxon>
        <taxon>Fungi</taxon>
        <taxon>Dikarya</taxon>
        <taxon>Ascomycota</taxon>
        <taxon>Pezizomycotina</taxon>
        <taxon>Dothideomycetes</taxon>
        <taxon>Dothideomycetidae</taxon>
        <taxon>Mycosphaerellales</taxon>
        <taxon>Mycosphaerellaceae</taxon>
        <taxon>Fulvia</taxon>
    </lineage>
</organism>
<gene>
    <name evidence="9" type="ORF">CLAFUR5_02738</name>
</gene>
<comment type="similarity">
    <text evidence="2">Belongs to the EAF7 family.</text>
</comment>
<reference evidence="9" key="1">
    <citation type="submission" date="2021-12" db="EMBL/GenBank/DDBJ databases">
        <authorList>
            <person name="Zaccaron A."/>
            <person name="Stergiopoulos I."/>
        </authorList>
    </citation>
    <scope>NUCLEOTIDE SEQUENCE</scope>
    <source>
        <strain evidence="9">Race5_Kim</strain>
    </source>
</reference>
<comment type="function">
    <text evidence="7">Component of the NuA4 histone acetyltransferase complex which is involved in transcriptional activation of selected genes principally by acetylation of nucleosomal histone H4 and H2A. The NuA4 complex is also involved in DNA repair.</text>
</comment>
<name>A0A9Q8LAJ3_PASFU</name>
<evidence type="ECO:0000313" key="10">
    <source>
        <dbReference type="Proteomes" id="UP000756132"/>
    </source>
</evidence>
<keyword evidence="3" id="KW-0156">Chromatin regulator</keyword>
<dbReference type="OrthoDB" id="5595141at2759"/>
<dbReference type="GO" id="GO:0005634">
    <property type="term" value="C:nucleus"/>
    <property type="evidence" value="ECO:0007669"/>
    <property type="project" value="UniProtKB-SubCell"/>
</dbReference>
<comment type="subcellular location">
    <subcellularLocation>
        <location evidence="1">Nucleus</location>
    </subcellularLocation>
</comment>
<evidence type="ECO:0000256" key="5">
    <source>
        <dbReference type="ARBA" id="ARBA00023163"/>
    </source>
</evidence>
<feature type="region of interest" description="Disordered" evidence="8">
    <location>
        <begin position="217"/>
        <end position="257"/>
    </location>
</feature>
<dbReference type="Pfam" id="PF07904">
    <property type="entry name" value="Eaf7"/>
    <property type="match status" value="1"/>
</dbReference>
<evidence type="ECO:0000313" key="9">
    <source>
        <dbReference type="EMBL" id="UJO13940.1"/>
    </source>
</evidence>
<dbReference type="AlphaFoldDB" id="A0A9Q8LAJ3"/>
<keyword evidence="10" id="KW-1185">Reference proteome</keyword>
<dbReference type="EMBL" id="CP090164">
    <property type="protein sequence ID" value="UJO13940.1"/>
    <property type="molecule type" value="Genomic_DNA"/>
</dbReference>
<dbReference type="GO" id="GO:0006325">
    <property type="term" value="P:chromatin organization"/>
    <property type="evidence" value="ECO:0007669"/>
    <property type="project" value="UniProtKB-KW"/>
</dbReference>
<reference evidence="9" key="2">
    <citation type="journal article" date="2022" name="Microb. Genom.">
        <title>A chromosome-scale genome assembly of the tomato pathogen Cladosporium fulvum reveals a compartmentalized genome architecture and the presence of a dispensable chromosome.</title>
        <authorList>
            <person name="Zaccaron A.Z."/>
            <person name="Chen L.H."/>
            <person name="Samaras A."/>
            <person name="Stergiopoulos I."/>
        </authorList>
    </citation>
    <scope>NUCLEOTIDE SEQUENCE</scope>
    <source>
        <strain evidence="9">Race5_Kim</strain>
    </source>
</reference>
<keyword evidence="4" id="KW-0805">Transcription regulation</keyword>
<dbReference type="GeneID" id="71982616"/>
<sequence>MPYRRVFPPTSCRNPHSESLACDESRRWSRGCTVQRVKLLAANMNFCRPGLHVTQHYCTAIASEAACMASRRIPLEKDRKWFARLQAKSGANDQPSASEDTTKMPPRKKARVSQATSPDPEPPQKTPTPGLVSPGKGDEAGLNDAWTDDEEIGLFKGLMRWKPTGIHKHFRLMALHSWLLDNNYIHPRSQHTKPAGIWAKLNTLYDLPALDAREDARQLSPLTTSPEQEEKLDKDSDDESDGYSLAANKIDSEDFALPPEHDFENMMWKARFAEHNEDSELEIPEVNMAEEPPVRFTPSFSIEPSEAATTPQSKRGKKGKGRGAAAAPQPRRSSRMTESVKDAEEENEGEAEKSAEEEAEDEDEEEEESADEAESQASTPGPRRARSTKPTRGKAGRGRGRGRGRGK</sequence>
<dbReference type="KEGG" id="ffu:CLAFUR5_02738"/>
<dbReference type="PANTHER" id="PTHR13581">
    <property type="entry name" value="MRG-BINDING PROTEIN"/>
    <property type="match status" value="1"/>
</dbReference>
<dbReference type="PANTHER" id="PTHR13581:SF5">
    <property type="entry name" value="MRG_MORF4L-BINDING PROTEIN"/>
    <property type="match status" value="1"/>
</dbReference>